<protein>
    <submittedName>
        <fullName evidence="12">Homeobox protein Hox-B1-like</fullName>
    </submittedName>
</protein>
<keyword evidence="4 8" id="KW-0238">DNA-binding</keyword>
<evidence type="ECO:0000256" key="8">
    <source>
        <dbReference type="PROSITE-ProRule" id="PRU00108"/>
    </source>
</evidence>
<dbReference type="InterPro" id="IPR017970">
    <property type="entry name" value="Homeobox_CS"/>
</dbReference>
<feature type="region of interest" description="Disordered" evidence="10">
    <location>
        <begin position="265"/>
        <end position="291"/>
    </location>
</feature>
<evidence type="ECO:0000256" key="4">
    <source>
        <dbReference type="ARBA" id="ARBA00023125"/>
    </source>
</evidence>
<keyword evidence="3" id="KW-0805">Transcription regulation</keyword>
<dbReference type="RefSeq" id="XP_023194553.1">
    <property type="nucleotide sequence ID" value="XM_023338785.1"/>
</dbReference>
<dbReference type="KEGG" id="xma:111609579"/>
<reference evidence="13" key="1">
    <citation type="submission" date="2012-01" db="EMBL/GenBank/DDBJ databases">
        <authorList>
            <person name="Walter R."/>
            <person name="Schartl M."/>
            <person name="Warren W."/>
        </authorList>
    </citation>
    <scope>NUCLEOTIDE SEQUENCE [LARGE SCALE GENOMIC DNA]</scope>
    <source>
        <strain evidence="13">JP 163 A</strain>
    </source>
</reference>
<keyword evidence="6" id="KW-0804">Transcription</keyword>
<dbReference type="PROSITE" id="PS00027">
    <property type="entry name" value="HOMEOBOX_1"/>
    <property type="match status" value="1"/>
</dbReference>
<evidence type="ECO:0000256" key="10">
    <source>
        <dbReference type="SAM" id="MobiDB-lite"/>
    </source>
</evidence>
<dbReference type="SUPFAM" id="SSF46689">
    <property type="entry name" value="Homeodomain-like"/>
    <property type="match status" value="1"/>
</dbReference>
<dbReference type="OrthoDB" id="6159439at2759"/>
<feature type="DNA-binding region" description="Homeobox" evidence="8">
    <location>
        <begin position="208"/>
        <end position="267"/>
    </location>
</feature>
<dbReference type="CDD" id="cd00086">
    <property type="entry name" value="homeodomain"/>
    <property type="match status" value="1"/>
</dbReference>
<dbReference type="PROSITE" id="PS50071">
    <property type="entry name" value="HOMEOBOX_2"/>
    <property type="match status" value="1"/>
</dbReference>
<dbReference type="PANTHER" id="PTHR45946:SF5">
    <property type="entry name" value="HOMEOBOX PROTEIN HOX-B1"/>
    <property type="match status" value="1"/>
</dbReference>
<accession>A0A3B5PR88</accession>
<comment type="subcellular location">
    <subcellularLocation>
        <location evidence="1 8 9">Nucleus</location>
    </subcellularLocation>
</comment>
<keyword evidence="5 8" id="KW-0371">Homeobox</keyword>
<evidence type="ECO:0000256" key="6">
    <source>
        <dbReference type="ARBA" id="ARBA00023163"/>
    </source>
</evidence>
<keyword evidence="13" id="KW-1185">Reference proteome</keyword>
<dbReference type="STRING" id="8083.ENSXMAP00000022233"/>
<name>A0A3B5PR88_XIPMA</name>
<dbReference type="Ensembl" id="ENSXMAT00000035285.1">
    <property type="protein sequence ID" value="ENSXMAP00000022233.1"/>
    <property type="gene ID" value="ENSXMAG00000028346.1"/>
</dbReference>
<dbReference type="GeneID" id="111609579"/>
<feature type="domain" description="Homeobox" evidence="11">
    <location>
        <begin position="206"/>
        <end position="266"/>
    </location>
</feature>
<reference evidence="12" key="4">
    <citation type="submission" date="2025-09" db="UniProtKB">
        <authorList>
            <consortium name="Ensembl"/>
        </authorList>
    </citation>
    <scope>IDENTIFICATION</scope>
    <source>
        <strain evidence="12">JP 163 A</strain>
    </source>
</reference>
<reference evidence="13" key="2">
    <citation type="journal article" date="2013" name="Nat. Genet.">
        <title>The genome of the platyfish, Xiphophorus maculatus, provides insights into evolutionary adaptation and several complex traits.</title>
        <authorList>
            <person name="Schartl M."/>
            <person name="Walter R.B."/>
            <person name="Shen Y."/>
            <person name="Garcia T."/>
            <person name="Catchen J."/>
            <person name="Amores A."/>
            <person name="Braasch I."/>
            <person name="Chalopin D."/>
            <person name="Volff J.N."/>
            <person name="Lesch K.P."/>
            <person name="Bisazza A."/>
            <person name="Minx P."/>
            <person name="Hillier L."/>
            <person name="Wilson R.K."/>
            <person name="Fuerstenberg S."/>
            <person name="Boore J."/>
            <person name="Searle S."/>
            <person name="Postlethwait J.H."/>
            <person name="Warren W.C."/>
        </authorList>
    </citation>
    <scope>NUCLEOTIDE SEQUENCE [LARGE SCALE GENOMIC DNA]</scope>
    <source>
        <strain evidence="13">JP 163 A</strain>
    </source>
</reference>
<keyword evidence="2" id="KW-0217">Developmental protein</keyword>
<dbReference type="GeneTree" id="ENSGT00940000159503"/>
<dbReference type="GO" id="GO:0000981">
    <property type="term" value="F:DNA-binding transcription factor activity, RNA polymerase II-specific"/>
    <property type="evidence" value="ECO:0007669"/>
    <property type="project" value="InterPro"/>
</dbReference>
<dbReference type="PANTHER" id="PTHR45946">
    <property type="entry name" value="HOMEOBOX PROTEIN ROUGH-RELATED"/>
    <property type="match status" value="1"/>
</dbReference>
<dbReference type="AlphaFoldDB" id="A0A3B5PR88"/>
<dbReference type="GO" id="GO:0005634">
    <property type="term" value="C:nucleus"/>
    <property type="evidence" value="ECO:0007669"/>
    <property type="project" value="UniProtKB-SubCell"/>
</dbReference>
<dbReference type="Gene3D" id="1.10.10.60">
    <property type="entry name" value="Homeodomain-like"/>
    <property type="match status" value="1"/>
</dbReference>
<dbReference type="CTD" id="58046"/>
<dbReference type="Proteomes" id="UP000002852">
    <property type="component" value="Unassembled WGS sequence"/>
</dbReference>
<sequence>MSSLPARPVQPPDRVALDAREAGHELHSRPMIMQGKCDNDILSGGERSPRLFAKEVTVLDPGGRSNPELEVDAAPGFYLPLCAPLDSSAPPLLLPPQCGAPESLPTPASPHSSRVTWRCVAKGSIAETHHCYFGSLAEELGSSFNSGAAVGSLDCSGVAMDNRSKTFEWMRVKRSQHRTSRMHMTCSGFSEGLCVEEVGSPADRKAVSGAARTSFSTRQLTELEKEFHFNKYLTRARRVEVAGTLRLSETQVKVWFQNRRMKQKKQRRDGLISDARLPLQDGPGQDNCTCP</sequence>
<evidence type="ECO:0000256" key="2">
    <source>
        <dbReference type="ARBA" id="ARBA00022473"/>
    </source>
</evidence>
<dbReference type="InterPro" id="IPR020479">
    <property type="entry name" value="HD_metazoa"/>
</dbReference>
<dbReference type="PRINTS" id="PR00024">
    <property type="entry name" value="HOMEOBOX"/>
</dbReference>
<keyword evidence="7 8" id="KW-0539">Nucleus</keyword>
<dbReference type="InterPro" id="IPR001356">
    <property type="entry name" value="HD"/>
</dbReference>
<evidence type="ECO:0000256" key="1">
    <source>
        <dbReference type="ARBA" id="ARBA00004123"/>
    </source>
</evidence>
<dbReference type="Pfam" id="PF00046">
    <property type="entry name" value="Homeodomain"/>
    <property type="match status" value="1"/>
</dbReference>
<reference evidence="12" key="3">
    <citation type="submission" date="2025-08" db="UniProtKB">
        <authorList>
            <consortium name="Ensembl"/>
        </authorList>
    </citation>
    <scope>IDENTIFICATION</scope>
    <source>
        <strain evidence="12">JP 163 A</strain>
    </source>
</reference>
<evidence type="ECO:0000313" key="12">
    <source>
        <dbReference type="Ensembl" id="ENSXMAP00000022233.1"/>
    </source>
</evidence>
<evidence type="ECO:0000313" key="13">
    <source>
        <dbReference type="Proteomes" id="UP000002852"/>
    </source>
</evidence>
<evidence type="ECO:0000256" key="5">
    <source>
        <dbReference type="ARBA" id="ARBA00023155"/>
    </source>
</evidence>
<evidence type="ECO:0000256" key="3">
    <source>
        <dbReference type="ARBA" id="ARBA00023015"/>
    </source>
</evidence>
<evidence type="ECO:0000256" key="9">
    <source>
        <dbReference type="RuleBase" id="RU000682"/>
    </source>
</evidence>
<evidence type="ECO:0000259" key="11">
    <source>
        <dbReference type="PROSITE" id="PS50071"/>
    </source>
</evidence>
<dbReference type="InterPro" id="IPR009057">
    <property type="entry name" value="Homeodomain-like_sf"/>
</dbReference>
<dbReference type="SMART" id="SM00389">
    <property type="entry name" value="HOX"/>
    <property type="match status" value="1"/>
</dbReference>
<dbReference type="GO" id="GO:0000978">
    <property type="term" value="F:RNA polymerase II cis-regulatory region sequence-specific DNA binding"/>
    <property type="evidence" value="ECO:0007669"/>
    <property type="project" value="TreeGrafter"/>
</dbReference>
<proteinExistence type="predicted"/>
<organism evidence="12 13">
    <name type="scientific">Xiphophorus maculatus</name>
    <name type="common">Southern platyfish</name>
    <name type="synonym">Platypoecilus maculatus</name>
    <dbReference type="NCBI Taxonomy" id="8083"/>
    <lineage>
        <taxon>Eukaryota</taxon>
        <taxon>Metazoa</taxon>
        <taxon>Chordata</taxon>
        <taxon>Craniata</taxon>
        <taxon>Vertebrata</taxon>
        <taxon>Euteleostomi</taxon>
        <taxon>Actinopterygii</taxon>
        <taxon>Neopterygii</taxon>
        <taxon>Teleostei</taxon>
        <taxon>Neoteleostei</taxon>
        <taxon>Acanthomorphata</taxon>
        <taxon>Ovalentaria</taxon>
        <taxon>Atherinomorphae</taxon>
        <taxon>Cyprinodontiformes</taxon>
        <taxon>Poeciliidae</taxon>
        <taxon>Poeciliinae</taxon>
        <taxon>Xiphophorus</taxon>
    </lineage>
</organism>
<dbReference type="OMA" id="AETHHCY"/>
<evidence type="ECO:0000256" key="7">
    <source>
        <dbReference type="ARBA" id="ARBA00023242"/>
    </source>
</evidence>
<dbReference type="InterPro" id="IPR046327">
    <property type="entry name" value="HXA1/B1/D1"/>
</dbReference>
<dbReference type="InParanoid" id="A0A3B5PR88"/>